<evidence type="ECO:0000313" key="5">
    <source>
        <dbReference type="EMBL" id="QTA81258.1"/>
    </source>
</evidence>
<name>A0A975B9B9_9BACT</name>
<reference evidence="5" key="1">
    <citation type="journal article" date="2021" name="Microb. Physiol.">
        <title>Proteogenomic Insights into the Physiology of Marine, Sulfate-Reducing, Filamentous Desulfonema limicola and Desulfonema magnum.</title>
        <authorList>
            <person name="Schnaars V."/>
            <person name="Wohlbrand L."/>
            <person name="Scheve S."/>
            <person name="Hinrichs C."/>
            <person name="Reinhardt R."/>
            <person name="Rabus R."/>
        </authorList>
    </citation>
    <scope>NUCLEOTIDE SEQUENCE</scope>
    <source>
        <strain evidence="5">5ac10</strain>
    </source>
</reference>
<dbReference type="AlphaFoldDB" id="A0A975B9B9"/>
<gene>
    <name evidence="5" type="primary">wtpC</name>
    <name evidence="5" type="ORF">dnl_35890</name>
</gene>
<dbReference type="SMART" id="SM00382">
    <property type="entry name" value="AAA"/>
    <property type="match status" value="1"/>
</dbReference>
<sequence>MMEICDLNVCLTDFSLKNINLKVKQGDFFAILGPTGSGKTLLLESIMGIVPLSQGKIYLKGRDITRLPLEKRGIGIVYQDHALFPHLTVMENIFYGIKYQNKNHEELKENAVCLIGQLGIKHLVNRFITNLSGGEKQRAALARALAVKPDVLLLDEPLSSLDPNFREEIRDLIKKLHMQTGITIIMVTHDFTEAHFLARQTAIIHKGQIEQTGTVSEIFLHPITPFAAKFVGMKNIFHARIENNQAWVNSLSLRITDNQNGEYIGVRPENIQLIFEKNQDINCFQGSVSKITNQGFYAELDIKTQDIEWRTIITANMLMNLKLKQSDIIYLSIDPGDIHVF</sequence>
<dbReference type="PROSITE" id="PS50893">
    <property type="entry name" value="ABC_TRANSPORTER_2"/>
    <property type="match status" value="1"/>
</dbReference>
<evidence type="ECO:0000313" key="6">
    <source>
        <dbReference type="Proteomes" id="UP000663720"/>
    </source>
</evidence>
<dbReference type="InterPro" id="IPR017871">
    <property type="entry name" value="ABC_transporter-like_CS"/>
</dbReference>
<dbReference type="Proteomes" id="UP000663720">
    <property type="component" value="Chromosome"/>
</dbReference>
<dbReference type="InterPro" id="IPR027417">
    <property type="entry name" value="P-loop_NTPase"/>
</dbReference>
<dbReference type="RefSeq" id="WP_207687319.1">
    <property type="nucleotide sequence ID" value="NZ_CP061799.1"/>
</dbReference>
<keyword evidence="1" id="KW-0813">Transport</keyword>
<dbReference type="InterPro" id="IPR003593">
    <property type="entry name" value="AAA+_ATPase"/>
</dbReference>
<dbReference type="InterPro" id="IPR050093">
    <property type="entry name" value="ABC_SmlMolc_Importer"/>
</dbReference>
<evidence type="ECO:0000256" key="2">
    <source>
        <dbReference type="ARBA" id="ARBA00022741"/>
    </source>
</evidence>
<evidence type="ECO:0000256" key="3">
    <source>
        <dbReference type="ARBA" id="ARBA00022840"/>
    </source>
</evidence>
<dbReference type="EMBL" id="CP061799">
    <property type="protein sequence ID" value="QTA81258.1"/>
    <property type="molecule type" value="Genomic_DNA"/>
</dbReference>
<evidence type="ECO:0000259" key="4">
    <source>
        <dbReference type="PROSITE" id="PS50893"/>
    </source>
</evidence>
<protein>
    <submittedName>
        <fullName evidence="5">Molybdate/tungstate import ATP-binding protein</fullName>
    </submittedName>
</protein>
<dbReference type="PANTHER" id="PTHR42781:SF4">
    <property type="entry name" value="SPERMIDINE_PUTRESCINE IMPORT ATP-BINDING PROTEIN POTA"/>
    <property type="match status" value="1"/>
</dbReference>
<dbReference type="SUPFAM" id="SSF50331">
    <property type="entry name" value="MOP-like"/>
    <property type="match status" value="1"/>
</dbReference>
<dbReference type="GO" id="GO:0005524">
    <property type="term" value="F:ATP binding"/>
    <property type="evidence" value="ECO:0007669"/>
    <property type="project" value="UniProtKB-KW"/>
</dbReference>
<dbReference type="PANTHER" id="PTHR42781">
    <property type="entry name" value="SPERMIDINE/PUTRESCINE IMPORT ATP-BINDING PROTEIN POTA"/>
    <property type="match status" value="1"/>
</dbReference>
<keyword evidence="3 5" id="KW-0067">ATP-binding</keyword>
<dbReference type="KEGG" id="dli:dnl_35890"/>
<evidence type="ECO:0000256" key="1">
    <source>
        <dbReference type="ARBA" id="ARBA00022448"/>
    </source>
</evidence>
<keyword evidence="6" id="KW-1185">Reference proteome</keyword>
<accession>A0A975B9B9</accession>
<proteinExistence type="predicted"/>
<organism evidence="5 6">
    <name type="scientific">Desulfonema limicola</name>
    <dbReference type="NCBI Taxonomy" id="45656"/>
    <lineage>
        <taxon>Bacteria</taxon>
        <taxon>Pseudomonadati</taxon>
        <taxon>Thermodesulfobacteriota</taxon>
        <taxon>Desulfobacteria</taxon>
        <taxon>Desulfobacterales</taxon>
        <taxon>Desulfococcaceae</taxon>
        <taxon>Desulfonema</taxon>
    </lineage>
</organism>
<dbReference type="Pfam" id="PF00005">
    <property type="entry name" value="ABC_tran"/>
    <property type="match status" value="1"/>
</dbReference>
<dbReference type="SUPFAM" id="SSF52540">
    <property type="entry name" value="P-loop containing nucleoside triphosphate hydrolases"/>
    <property type="match status" value="1"/>
</dbReference>
<dbReference type="Gene3D" id="3.40.50.300">
    <property type="entry name" value="P-loop containing nucleotide triphosphate hydrolases"/>
    <property type="match status" value="1"/>
</dbReference>
<dbReference type="GO" id="GO:0016887">
    <property type="term" value="F:ATP hydrolysis activity"/>
    <property type="evidence" value="ECO:0007669"/>
    <property type="project" value="InterPro"/>
</dbReference>
<dbReference type="PROSITE" id="PS00211">
    <property type="entry name" value="ABC_TRANSPORTER_1"/>
    <property type="match status" value="1"/>
</dbReference>
<keyword evidence="2" id="KW-0547">Nucleotide-binding</keyword>
<dbReference type="InterPro" id="IPR008995">
    <property type="entry name" value="Mo/tungstate-bd_C_term_dom"/>
</dbReference>
<feature type="domain" description="ABC transporter" evidence="4">
    <location>
        <begin position="1"/>
        <end position="231"/>
    </location>
</feature>
<dbReference type="InterPro" id="IPR003439">
    <property type="entry name" value="ABC_transporter-like_ATP-bd"/>
</dbReference>